<evidence type="ECO:0000259" key="1">
    <source>
        <dbReference type="Pfam" id="PF00027"/>
    </source>
</evidence>
<evidence type="ECO:0000313" key="2">
    <source>
        <dbReference type="EMBL" id="SEN00680.1"/>
    </source>
</evidence>
<dbReference type="GO" id="GO:0016301">
    <property type="term" value="F:kinase activity"/>
    <property type="evidence" value="ECO:0007669"/>
    <property type="project" value="UniProtKB-KW"/>
</dbReference>
<organism evidence="2 3">
    <name type="scientific">Mucilaginibacter gossypiicola</name>
    <dbReference type="NCBI Taxonomy" id="551995"/>
    <lineage>
        <taxon>Bacteria</taxon>
        <taxon>Pseudomonadati</taxon>
        <taxon>Bacteroidota</taxon>
        <taxon>Sphingobacteriia</taxon>
        <taxon>Sphingobacteriales</taxon>
        <taxon>Sphingobacteriaceae</taxon>
        <taxon>Mucilaginibacter</taxon>
    </lineage>
</organism>
<dbReference type="InterPro" id="IPR000595">
    <property type="entry name" value="cNMP-bd_dom"/>
</dbReference>
<gene>
    <name evidence="2" type="ORF">SAMN05192574_102153</name>
</gene>
<keyword evidence="3" id="KW-1185">Reference proteome</keyword>
<keyword evidence="2" id="KW-0808">Transferase</keyword>
<dbReference type="AlphaFoldDB" id="A0A1H8D087"/>
<dbReference type="OrthoDB" id="652333at2"/>
<sequence length="202" mass="23836">MKQELPKWFEQLHKRYPIVNDHEWRLLDQMSTIKRIKKGEAFLKHGKVARHSAFVISGVFKYAILDESGNEKIIKFGFPNDLLANCESYKKRALSAVSIVALEDALILKINLKRLQPFYEQRNSLLHVNLQLYEELTEQQSEHQYILSLKSPVKRYQYLLERRPMIIQKISLTNIARYLYLSREAVSRARLQLVKLRGSFCD</sequence>
<dbReference type="Gene3D" id="2.60.120.10">
    <property type="entry name" value="Jelly Rolls"/>
    <property type="match status" value="1"/>
</dbReference>
<dbReference type="STRING" id="551995.SAMN05192574_102153"/>
<dbReference type="Proteomes" id="UP000198942">
    <property type="component" value="Unassembled WGS sequence"/>
</dbReference>
<protein>
    <submittedName>
        <fullName evidence="2">cAMP-binding domain of CRP or a regulatory subunit of cAMP-dependent protein kinases</fullName>
    </submittedName>
</protein>
<dbReference type="SUPFAM" id="SSF51206">
    <property type="entry name" value="cAMP-binding domain-like"/>
    <property type="match status" value="1"/>
</dbReference>
<keyword evidence="2" id="KW-0418">Kinase</keyword>
<dbReference type="InterPro" id="IPR018490">
    <property type="entry name" value="cNMP-bd_dom_sf"/>
</dbReference>
<evidence type="ECO:0000313" key="3">
    <source>
        <dbReference type="Proteomes" id="UP000198942"/>
    </source>
</evidence>
<dbReference type="InterPro" id="IPR014710">
    <property type="entry name" value="RmlC-like_jellyroll"/>
</dbReference>
<name>A0A1H8D087_9SPHI</name>
<dbReference type="Pfam" id="PF00027">
    <property type="entry name" value="cNMP_binding"/>
    <property type="match status" value="1"/>
</dbReference>
<feature type="domain" description="Cyclic nucleotide-binding" evidence="1">
    <location>
        <begin position="34"/>
        <end position="121"/>
    </location>
</feature>
<proteinExistence type="predicted"/>
<dbReference type="EMBL" id="FOCL01000002">
    <property type="protein sequence ID" value="SEN00680.1"/>
    <property type="molecule type" value="Genomic_DNA"/>
</dbReference>
<reference evidence="3" key="1">
    <citation type="submission" date="2016-10" db="EMBL/GenBank/DDBJ databases">
        <authorList>
            <person name="Varghese N."/>
            <person name="Submissions S."/>
        </authorList>
    </citation>
    <scope>NUCLEOTIDE SEQUENCE [LARGE SCALE GENOMIC DNA]</scope>
    <source>
        <strain evidence="3">Gh-48</strain>
    </source>
</reference>
<accession>A0A1H8D087</accession>
<dbReference type="CDD" id="cd00038">
    <property type="entry name" value="CAP_ED"/>
    <property type="match status" value="1"/>
</dbReference>
<dbReference type="RefSeq" id="WP_091209040.1">
    <property type="nucleotide sequence ID" value="NZ_FOCL01000002.1"/>
</dbReference>